<dbReference type="GeneID" id="10027897"/>
<keyword evidence="4" id="KW-1185">Reference proteome</keyword>
<feature type="region of interest" description="Disordered" evidence="1">
    <location>
        <begin position="1"/>
        <end position="59"/>
    </location>
</feature>
<dbReference type="VEuPathDB" id="FungiDB:MGYG_05216"/>
<keyword evidence="2" id="KW-0812">Transmembrane</keyword>
<accession>E4UV86</accession>
<dbReference type="InParanoid" id="E4UV86"/>
<reference evidence="4" key="1">
    <citation type="journal article" date="2012" name="MBio">
        <title>Comparative genome analysis of Trichophyton rubrum and related dermatophytes reveals candidate genes involved in infection.</title>
        <authorList>
            <person name="Martinez D.A."/>
            <person name="Oliver B.G."/>
            <person name="Graeser Y."/>
            <person name="Goldberg J.M."/>
            <person name="Li W."/>
            <person name="Martinez-Rossi N.M."/>
            <person name="Monod M."/>
            <person name="Shelest E."/>
            <person name="Barton R.C."/>
            <person name="Birch E."/>
            <person name="Brakhage A.A."/>
            <person name="Chen Z."/>
            <person name="Gurr S.J."/>
            <person name="Heiman D."/>
            <person name="Heitman J."/>
            <person name="Kosti I."/>
            <person name="Rossi A."/>
            <person name="Saif S."/>
            <person name="Samalova M."/>
            <person name="Saunders C.W."/>
            <person name="Shea T."/>
            <person name="Summerbell R.C."/>
            <person name="Xu J."/>
            <person name="Young S."/>
            <person name="Zeng Q."/>
            <person name="Birren B.W."/>
            <person name="Cuomo C.A."/>
            <person name="White T.C."/>
        </authorList>
    </citation>
    <scope>NUCLEOTIDE SEQUENCE [LARGE SCALE GENOMIC DNA]</scope>
    <source>
        <strain evidence="4">ATCC MYA-4604 / CBS 118893</strain>
    </source>
</reference>
<feature type="compositionally biased region" description="Basic and acidic residues" evidence="1">
    <location>
        <begin position="12"/>
        <end position="31"/>
    </location>
</feature>
<evidence type="ECO:0000256" key="1">
    <source>
        <dbReference type="SAM" id="MobiDB-lite"/>
    </source>
</evidence>
<feature type="compositionally biased region" description="Basic and acidic residues" evidence="1">
    <location>
        <begin position="42"/>
        <end position="58"/>
    </location>
</feature>
<evidence type="ECO:0000256" key="2">
    <source>
        <dbReference type="SAM" id="Phobius"/>
    </source>
</evidence>
<protein>
    <submittedName>
        <fullName evidence="3">Uncharacterized protein</fullName>
    </submittedName>
</protein>
<dbReference type="RefSeq" id="XP_003172624.1">
    <property type="nucleotide sequence ID" value="XM_003172576.1"/>
</dbReference>
<keyword evidence="2" id="KW-0472">Membrane</keyword>
<gene>
    <name evidence="3" type="ORF">MGYG_05216</name>
</gene>
<keyword evidence="2" id="KW-1133">Transmembrane helix</keyword>
<dbReference type="AlphaFoldDB" id="E4UV86"/>
<evidence type="ECO:0000313" key="4">
    <source>
        <dbReference type="Proteomes" id="UP000002669"/>
    </source>
</evidence>
<name>E4UV86_ARTGP</name>
<dbReference type="HOGENOM" id="CLU_1885279_0_0_1"/>
<proteinExistence type="predicted"/>
<dbReference type="EMBL" id="DS989825">
    <property type="protein sequence ID" value="EFR02213.1"/>
    <property type="molecule type" value="Genomic_DNA"/>
</dbReference>
<sequence length="135" mass="16360">MQVLQKRSTGGRRKDETEARKADKRYDERVKIALGQSRRPRQPREEDIRQESRGEKAAESSWFHWPPYSVPYLGPFFVYWIFSLLTAHYCYTYWRRLDTRLETFPAAYRGAYKYNLTRGFRQIKEACWECLDFDN</sequence>
<organism evidence="4">
    <name type="scientific">Arthroderma gypseum (strain ATCC MYA-4604 / CBS 118893)</name>
    <name type="common">Microsporum gypseum</name>
    <dbReference type="NCBI Taxonomy" id="535722"/>
    <lineage>
        <taxon>Eukaryota</taxon>
        <taxon>Fungi</taxon>
        <taxon>Dikarya</taxon>
        <taxon>Ascomycota</taxon>
        <taxon>Pezizomycotina</taxon>
        <taxon>Eurotiomycetes</taxon>
        <taxon>Eurotiomycetidae</taxon>
        <taxon>Onygenales</taxon>
        <taxon>Arthrodermataceae</taxon>
        <taxon>Nannizzia</taxon>
    </lineage>
</organism>
<feature type="transmembrane region" description="Helical" evidence="2">
    <location>
        <begin position="72"/>
        <end position="91"/>
    </location>
</feature>
<evidence type="ECO:0000313" key="3">
    <source>
        <dbReference type="EMBL" id="EFR02213.1"/>
    </source>
</evidence>
<dbReference type="Proteomes" id="UP000002669">
    <property type="component" value="Unassembled WGS sequence"/>
</dbReference>